<protein>
    <submittedName>
        <fullName evidence="1">Unannotated protein</fullName>
    </submittedName>
</protein>
<evidence type="ECO:0000313" key="1">
    <source>
        <dbReference type="EMBL" id="CAB4928870.1"/>
    </source>
</evidence>
<reference evidence="1" key="1">
    <citation type="submission" date="2020-05" db="EMBL/GenBank/DDBJ databases">
        <authorList>
            <person name="Chiriac C."/>
            <person name="Salcher M."/>
            <person name="Ghai R."/>
            <person name="Kavagutti S V."/>
        </authorList>
    </citation>
    <scope>NUCLEOTIDE SEQUENCE</scope>
</reference>
<dbReference type="AlphaFoldDB" id="A0A6J7IDE8"/>
<dbReference type="EMBL" id="CAFBMX010000004">
    <property type="protein sequence ID" value="CAB4928870.1"/>
    <property type="molecule type" value="Genomic_DNA"/>
</dbReference>
<accession>A0A6J7IDE8</accession>
<proteinExistence type="predicted"/>
<name>A0A6J7IDE8_9ZZZZ</name>
<gene>
    <name evidence="1" type="ORF">UFOPK3674_01030</name>
</gene>
<sequence length="169" mass="17915">MRARPRRLIIPLLVAVAVAPPPAGASVAAQRPVIPQVSIRGVRPGMTPAEVRSAVGRAPDGSSTAPHPILGRVRVWRFGGLRVVFDGVRAGRTVLSVSSAASQDRTSGGVGRGTTEVVLRARVPGAQCATEYGYRHCWVGVHRAGRIVTDFSLSRRGRVTRVTLGRVVD</sequence>
<organism evidence="1">
    <name type="scientific">freshwater metagenome</name>
    <dbReference type="NCBI Taxonomy" id="449393"/>
    <lineage>
        <taxon>unclassified sequences</taxon>
        <taxon>metagenomes</taxon>
        <taxon>ecological metagenomes</taxon>
    </lineage>
</organism>